<dbReference type="InterPro" id="IPR005614">
    <property type="entry name" value="NrfD-like"/>
</dbReference>
<organism evidence="8">
    <name type="scientific">Desulfurivibrio alkaliphilus</name>
    <dbReference type="NCBI Taxonomy" id="427923"/>
    <lineage>
        <taxon>Bacteria</taxon>
        <taxon>Pseudomonadati</taxon>
        <taxon>Thermodesulfobacteriota</taxon>
        <taxon>Desulfobulbia</taxon>
        <taxon>Desulfobulbales</taxon>
        <taxon>Desulfobulbaceae</taxon>
        <taxon>Desulfurivibrio</taxon>
    </lineage>
</organism>
<comment type="subcellular location">
    <subcellularLocation>
        <location evidence="1">Cell membrane</location>
        <topology evidence="1">Multi-pass membrane protein</topology>
    </subcellularLocation>
</comment>
<reference evidence="8" key="1">
    <citation type="journal article" date="2020" name="mSystems">
        <title>Genome- and Community-Level Interaction Insights into Carbon Utilization and Element Cycling Functions of Hydrothermarchaeota in Hydrothermal Sediment.</title>
        <authorList>
            <person name="Zhou Z."/>
            <person name="Liu Y."/>
            <person name="Xu W."/>
            <person name="Pan J."/>
            <person name="Luo Z.H."/>
            <person name="Li M."/>
        </authorList>
    </citation>
    <scope>NUCLEOTIDE SEQUENCE [LARGE SCALE GENOMIC DNA]</scope>
    <source>
        <strain evidence="8">SpSt-1224</strain>
    </source>
</reference>
<name>A0A7C2XHL1_9BACT</name>
<keyword evidence="5 7" id="KW-1133">Transmembrane helix</keyword>
<keyword evidence="3" id="KW-1003">Cell membrane</keyword>
<feature type="transmembrane region" description="Helical" evidence="7">
    <location>
        <begin position="164"/>
        <end position="186"/>
    </location>
</feature>
<feature type="transmembrane region" description="Helical" evidence="7">
    <location>
        <begin position="86"/>
        <end position="105"/>
    </location>
</feature>
<feature type="transmembrane region" description="Helical" evidence="7">
    <location>
        <begin position="287"/>
        <end position="308"/>
    </location>
</feature>
<feature type="transmembrane region" description="Helical" evidence="7">
    <location>
        <begin position="239"/>
        <end position="260"/>
    </location>
</feature>
<protein>
    <submittedName>
        <fullName evidence="8">Menaquinol oxidoreductase</fullName>
    </submittedName>
</protein>
<dbReference type="NCBIfam" id="NF045798">
    <property type="entry name" value="DsrP"/>
    <property type="match status" value="1"/>
</dbReference>
<dbReference type="Gene3D" id="1.20.1630.10">
    <property type="entry name" value="Formate dehydrogenase/DMSO reductase domain"/>
    <property type="match status" value="1"/>
</dbReference>
<evidence type="ECO:0000313" key="8">
    <source>
        <dbReference type="EMBL" id="HET98430.1"/>
    </source>
</evidence>
<evidence type="ECO:0000256" key="4">
    <source>
        <dbReference type="ARBA" id="ARBA00022692"/>
    </source>
</evidence>
<evidence type="ECO:0000256" key="2">
    <source>
        <dbReference type="ARBA" id="ARBA00008929"/>
    </source>
</evidence>
<keyword evidence="6 7" id="KW-0472">Membrane</keyword>
<dbReference type="PANTHER" id="PTHR43044">
    <property type="match status" value="1"/>
</dbReference>
<feature type="transmembrane region" description="Helical" evidence="7">
    <location>
        <begin position="51"/>
        <end position="74"/>
    </location>
</feature>
<accession>A0A7C2XHL1</accession>
<evidence type="ECO:0000256" key="3">
    <source>
        <dbReference type="ARBA" id="ARBA00022475"/>
    </source>
</evidence>
<comment type="caution">
    <text evidence="8">The sequence shown here is derived from an EMBL/GenBank/DDBJ whole genome shotgun (WGS) entry which is preliminary data.</text>
</comment>
<dbReference type="Proteomes" id="UP000885986">
    <property type="component" value="Unassembled WGS sequence"/>
</dbReference>
<evidence type="ECO:0000256" key="5">
    <source>
        <dbReference type="ARBA" id="ARBA00022989"/>
    </source>
</evidence>
<feature type="transmembrane region" description="Helical" evidence="7">
    <location>
        <begin position="125"/>
        <end position="152"/>
    </location>
</feature>
<feature type="transmembrane region" description="Helical" evidence="7">
    <location>
        <begin position="12"/>
        <end position="31"/>
    </location>
</feature>
<dbReference type="InterPro" id="IPR054823">
    <property type="entry name" value="DsrP-like"/>
</dbReference>
<dbReference type="AlphaFoldDB" id="A0A7C2XHL1"/>
<evidence type="ECO:0000256" key="1">
    <source>
        <dbReference type="ARBA" id="ARBA00004651"/>
    </source>
</evidence>
<dbReference type="PANTHER" id="PTHR43044:SF2">
    <property type="entry name" value="POLYSULPHIDE REDUCTASE NRFD"/>
    <property type="match status" value="1"/>
</dbReference>
<sequence length="393" mass="43728">MIEKALQGSKGYWTWVAFLLAVMAMGGAFYAQQWNYGLGITGMSRDVSWGLYISQFTFLVGVAAGGLMLVLPYYLHNYKEFGRITILGEFMAIAAVIMCLMFIIADLGQPMRALNVLLHPTPRSMLFWDMIVLNGYLALNLICGWAILSAEYKGVKYANWVKPFIYLSIPWAVSIHTVTAFLYAGLPGRDYWLTAILAPRFLASAFAAGPALLLVVALILERNTLFRVGRVAKDKLVTIITYAAVINFFFLGCEFFSAFYSQYPSKIYTKAYLFWGLQQGDTVYNNLAIYMRLSVLIGIIGIILILMARSRKSDIMLGLSCLLIFLSLWIDKGLGMVLGGFVPNPLGGVTEYYPTVQELGITAAVWATGFLILTILYKVAIGVKLEQELKQPS</sequence>
<keyword evidence="4 7" id="KW-0812">Transmembrane</keyword>
<comment type="similarity">
    <text evidence="2">Belongs to the NrfD family.</text>
</comment>
<evidence type="ECO:0000256" key="7">
    <source>
        <dbReference type="SAM" id="Phobius"/>
    </source>
</evidence>
<gene>
    <name evidence="8" type="ORF">ENN98_07035</name>
</gene>
<dbReference type="GO" id="GO:0005886">
    <property type="term" value="C:plasma membrane"/>
    <property type="evidence" value="ECO:0007669"/>
    <property type="project" value="UniProtKB-SubCell"/>
</dbReference>
<dbReference type="Pfam" id="PF03916">
    <property type="entry name" value="NrfD"/>
    <property type="match status" value="1"/>
</dbReference>
<feature type="transmembrane region" description="Helical" evidence="7">
    <location>
        <begin position="192"/>
        <end position="219"/>
    </location>
</feature>
<evidence type="ECO:0000256" key="6">
    <source>
        <dbReference type="ARBA" id="ARBA00023136"/>
    </source>
</evidence>
<feature type="transmembrane region" description="Helical" evidence="7">
    <location>
        <begin position="315"/>
        <end position="339"/>
    </location>
</feature>
<proteinExistence type="inferred from homology"/>
<feature type="transmembrane region" description="Helical" evidence="7">
    <location>
        <begin position="359"/>
        <end position="380"/>
    </location>
</feature>
<dbReference type="EMBL" id="DSDS01000155">
    <property type="protein sequence ID" value="HET98430.1"/>
    <property type="molecule type" value="Genomic_DNA"/>
</dbReference>